<evidence type="ECO:0000313" key="3">
    <source>
        <dbReference type="Proteomes" id="UP000092687"/>
    </source>
</evidence>
<dbReference type="AlphaFoldDB" id="A0A1C7DR30"/>
<name>A0A1C7DR30_9BACL</name>
<proteinExistence type="predicted"/>
<protein>
    <submittedName>
        <fullName evidence="2">Hexapeptide transferase</fullName>
    </submittedName>
</protein>
<accession>A0A1C7DR30</accession>
<keyword evidence="2" id="KW-0808">Transferase</keyword>
<dbReference type="KEGG" id="phc:BBI08_08285"/>
<dbReference type="InterPro" id="IPR039523">
    <property type="entry name" value="RimK-rel_E_lig_ATP-grasp"/>
</dbReference>
<dbReference type="OrthoDB" id="8736147at2"/>
<sequence length="167" mass="19223">MGVEKYHNEYLFEEVFGRNTPFQNEDMIEQHPFLNKIYPYSLNIIHLVTYCENNTVALLTGSLEIGTVDSDVGVEEQIGELSCGLDQEGNLKPYAYHLKTLQKIDKHPQTRFVFEGSKVPNFDQLKAFAINLHIENKVDDVISWKFALDSKGQAILITWLMEKENLL</sequence>
<dbReference type="EMBL" id="CP016537">
    <property type="protein sequence ID" value="ANU13847.1"/>
    <property type="molecule type" value="Genomic_DNA"/>
</dbReference>
<dbReference type="Pfam" id="PF14397">
    <property type="entry name" value="ATPgrasp_ST"/>
    <property type="match status" value="1"/>
</dbReference>
<organism evidence="2 3">
    <name type="scientific">Planococcus halocryophilus</name>
    <dbReference type="NCBI Taxonomy" id="1215089"/>
    <lineage>
        <taxon>Bacteria</taxon>
        <taxon>Bacillati</taxon>
        <taxon>Bacillota</taxon>
        <taxon>Bacilli</taxon>
        <taxon>Bacillales</taxon>
        <taxon>Caryophanaceae</taxon>
        <taxon>Planococcus</taxon>
    </lineage>
</organism>
<evidence type="ECO:0000313" key="2">
    <source>
        <dbReference type="EMBL" id="ANU13847.1"/>
    </source>
</evidence>
<dbReference type="GO" id="GO:0016740">
    <property type="term" value="F:transferase activity"/>
    <property type="evidence" value="ECO:0007669"/>
    <property type="project" value="UniProtKB-KW"/>
</dbReference>
<keyword evidence="3" id="KW-1185">Reference proteome</keyword>
<dbReference type="STRING" id="1215089.BBI08_08285"/>
<feature type="domain" description="Alpha-L-glutamate ligase-related protein ATP-grasp" evidence="1">
    <location>
        <begin position="19"/>
        <end position="157"/>
    </location>
</feature>
<dbReference type="RefSeq" id="WP_008497112.1">
    <property type="nucleotide sequence ID" value="NZ_CP016537.2"/>
</dbReference>
<evidence type="ECO:0000259" key="1">
    <source>
        <dbReference type="Pfam" id="PF14397"/>
    </source>
</evidence>
<reference evidence="2" key="1">
    <citation type="submission" date="2016-10" db="EMBL/GenBank/DDBJ databases">
        <authorList>
            <person name="de Groot N.N."/>
        </authorList>
    </citation>
    <scope>NUCLEOTIDE SEQUENCE</scope>
    <source>
        <strain evidence="2">DSM 24743</strain>
    </source>
</reference>
<dbReference type="Proteomes" id="UP000092687">
    <property type="component" value="Chromosome"/>
</dbReference>
<gene>
    <name evidence="2" type="ORF">BBI08_08285</name>
</gene>